<evidence type="ECO:0008006" key="4">
    <source>
        <dbReference type="Google" id="ProtNLM"/>
    </source>
</evidence>
<evidence type="ECO:0000313" key="3">
    <source>
        <dbReference type="Proteomes" id="UP000034911"/>
    </source>
</evidence>
<dbReference type="Proteomes" id="UP000034911">
    <property type="component" value="Unassembled WGS sequence"/>
</dbReference>
<evidence type="ECO:0000313" key="2">
    <source>
        <dbReference type="EMBL" id="KKU14037.1"/>
    </source>
</evidence>
<gene>
    <name evidence="2" type="ORF">UX20_C0007G0015</name>
</gene>
<keyword evidence="1" id="KW-0812">Transmembrane</keyword>
<keyword evidence="1" id="KW-0472">Membrane</keyword>
<name>A0A0G1N109_9BACT</name>
<keyword evidence="1" id="KW-1133">Transmembrane helix</keyword>
<feature type="transmembrane region" description="Helical" evidence="1">
    <location>
        <begin position="269"/>
        <end position="289"/>
    </location>
</feature>
<organism evidence="2 3">
    <name type="scientific">Candidatus Magasanikbacteria bacterium GW2011_GWC2_45_8</name>
    <dbReference type="NCBI Taxonomy" id="1619050"/>
    <lineage>
        <taxon>Bacteria</taxon>
        <taxon>Candidatus Magasanikiibacteriota</taxon>
    </lineage>
</organism>
<reference evidence="2 3" key="1">
    <citation type="journal article" date="2015" name="Nature">
        <title>rRNA introns, odd ribosomes, and small enigmatic genomes across a large radiation of phyla.</title>
        <authorList>
            <person name="Brown C.T."/>
            <person name="Hug L.A."/>
            <person name="Thomas B.C."/>
            <person name="Sharon I."/>
            <person name="Castelle C.J."/>
            <person name="Singh A."/>
            <person name="Wilkins M.J."/>
            <person name="Williams K.H."/>
            <person name="Banfield J.F."/>
        </authorList>
    </citation>
    <scope>NUCLEOTIDE SEQUENCE [LARGE SCALE GENOMIC DNA]</scope>
</reference>
<dbReference type="EMBL" id="LCLH01000007">
    <property type="protein sequence ID" value="KKU14037.1"/>
    <property type="molecule type" value="Genomic_DNA"/>
</dbReference>
<evidence type="ECO:0000256" key="1">
    <source>
        <dbReference type="SAM" id="Phobius"/>
    </source>
</evidence>
<comment type="caution">
    <text evidence="2">The sequence shown here is derived from an EMBL/GenBank/DDBJ whole genome shotgun (WGS) entry which is preliminary data.</text>
</comment>
<dbReference type="AlphaFoldDB" id="A0A0G1N109"/>
<sequence>MTKKIWRIFFLMLLVFFTFLLKLPVEALMISPAVKQLYVKPGDQVVEIVTVANEEDRKITLFPVVENFKPKDTHGTPEFLGDTDPEGAARWIQLPFKNVELAPKERKDFLFKINIPKWARPGGHYAALFWKIETNKQSDVVSVSRVGSLFLFGVAGAMTGEMKMSDASVVKNKNGGVEGFSVSIENKSNIHIAPKGRIEIYNFFGKRVADIPLNVEEKNVLAQSKRIFFEKWGKSYNSWWKLHARVKSEFGFNFSAEEKDLVFYNLPRFAGIKILIALIIIIFAARKIYQRKRLKKEHGLILGS</sequence>
<proteinExistence type="predicted"/>
<protein>
    <recommendedName>
        <fullName evidence="4">DUF916 domain-containing protein</fullName>
    </recommendedName>
</protein>
<accession>A0A0G1N109</accession>
<dbReference type="STRING" id="1619050.UX20_C0007G0015"/>